<gene>
    <name evidence="1" type="ORF">SDC9_69682</name>
</gene>
<comment type="caution">
    <text evidence="1">The sequence shown here is derived from an EMBL/GenBank/DDBJ whole genome shotgun (WGS) entry which is preliminary data.</text>
</comment>
<accession>A0A644Y4U8</accession>
<sequence>MIGKLSGLAVKVWVVFAGAPHGMAAYRAFHLPVKDVPVRDVGRFRPQGGVGRLEISRRDENRVFVRYNHPFLFGLQQHPSTLTRRFDPVFSIDGLAGVSLVLQQTENRAGIPKALFRPLSATDSLHAVKQPFLQNPR</sequence>
<evidence type="ECO:0000313" key="1">
    <source>
        <dbReference type="EMBL" id="MPM23217.1"/>
    </source>
</evidence>
<dbReference type="AlphaFoldDB" id="A0A644Y4U8"/>
<protein>
    <submittedName>
        <fullName evidence="1">Uncharacterized protein</fullName>
    </submittedName>
</protein>
<proteinExistence type="predicted"/>
<dbReference type="EMBL" id="VSSQ01003979">
    <property type="protein sequence ID" value="MPM23217.1"/>
    <property type="molecule type" value="Genomic_DNA"/>
</dbReference>
<reference evidence="1" key="1">
    <citation type="submission" date="2019-08" db="EMBL/GenBank/DDBJ databases">
        <authorList>
            <person name="Kucharzyk K."/>
            <person name="Murdoch R.W."/>
            <person name="Higgins S."/>
            <person name="Loffler F."/>
        </authorList>
    </citation>
    <scope>NUCLEOTIDE SEQUENCE</scope>
</reference>
<organism evidence="1">
    <name type="scientific">bioreactor metagenome</name>
    <dbReference type="NCBI Taxonomy" id="1076179"/>
    <lineage>
        <taxon>unclassified sequences</taxon>
        <taxon>metagenomes</taxon>
        <taxon>ecological metagenomes</taxon>
    </lineage>
</organism>
<name>A0A644Y4U8_9ZZZZ</name>